<keyword evidence="6" id="KW-0479">Metal-binding</keyword>
<comment type="cofactor">
    <cofactor evidence="2">
        <name>Mg(2+)</name>
        <dbReference type="ChEBI" id="CHEBI:18420"/>
    </cofactor>
</comment>
<evidence type="ECO:0000256" key="2">
    <source>
        <dbReference type="ARBA" id="ARBA00001946"/>
    </source>
</evidence>
<dbReference type="Gene3D" id="1.10.1410.40">
    <property type="match status" value="1"/>
</dbReference>
<evidence type="ECO:0000256" key="4">
    <source>
        <dbReference type="ARBA" id="ARBA00022679"/>
    </source>
</evidence>
<gene>
    <name evidence="11" type="ORF">FJT64_017260</name>
</gene>
<protein>
    <recommendedName>
        <fullName evidence="10">Mab-21-like HhH/H2TH-like domain-containing protein</fullName>
    </recommendedName>
</protein>
<keyword evidence="4" id="KW-0808">Transferase</keyword>
<dbReference type="Proteomes" id="UP000440578">
    <property type="component" value="Unassembled WGS sequence"/>
</dbReference>
<dbReference type="GO" id="GO:0046872">
    <property type="term" value="F:metal ion binding"/>
    <property type="evidence" value="ECO:0007669"/>
    <property type="project" value="UniProtKB-KW"/>
</dbReference>
<evidence type="ECO:0000256" key="3">
    <source>
        <dbReference type="ARBA" id="ARBA00008307"/>
    </source>
</evidence>
<dbReference type="GO" id="GO:0016779">
    <property type="term" value="F:nucleotidyltransferase activity"/>
    <property type="evidence" value="ECO:0007669"/>
    <property type="project" value="UniProtKB-KW"/>
</dbReference>
<keyword evidence="7" id="KW-0460">Magnesium</keyword>
<keyword evidence="8" id="KW-0342">GTP-binding</keyword>
<evidence type="ECO:0000256" key="7">
    <source>
        <dbReference type="ARBA" id="ARBA00022842"/>
    </source>
</evidence>
<dbReference type="PANTHER" id="PTHR10656:SF42">
    <property type="entry name" value="CYCLIC GMP-AMP SYNTHASE-LIKE PROTEIN-RELATED"/>
    <property type="match status" value="1"/>
</dbReference>
<dbReference type="EMBL" id="VIIS01000204">
    <property type="protein sequence ID" value="KAF0311944.1"/>
    <property type="molecule type" value="Genomic_DNA"/>
</dbReference>
<evidence type="ECO:0000313" key="11">
    <source>
        <dbReference type="EMBL" id="KAF0311944.1"/>
    </source>
</evidence>
<dbReference type="OrthoDB" id="6119992at2759"/>
<evidence type="ECO:0000256" key="5">
    <source>
        <dbReference type="ARBA" id="ARBA00022695"/>
    </source>
</evidence>
<evidence type="ECO:0000256" key="1">
    <source>
        <dbReference type="ARBA" id="ARBA00001936"/>
    </source>
</evidence>
<organism evidence="11 12">
    <name type="scientific">Amphibalanus amphitrite</name>
    <name type="common">Striped barnacle</name>
    <name type="synonym">Balanus amphitrite</name>
    <dbReference type="NCBI Taxonomy" id="1232801"/>
    <lineage>
        <taxon>Eukaryota</taxon>
        <taxon>Metazoa</taxon>
        <taxon>Ecdysozoa</taxon>
        <taxon>Arthropoda</taxon>
        <taxon>Crustacea</taxon>
        <taxon>Multicrustacea</taxon>
        <taxon>Cirripedia</taxon>
        <taxon>Thoracica</taxon>
        <taxon>Thoracicalcarea</taxon>
        <taxon>Balanomorpha</taxon>
        <taxon>Balanoidea</taxon>
        <taxon>Balanidae</taxon>
        <taxon>Amphibalaninae</taxon>
        <taxon>Amphibalanus</taxon>
    </lineage>
</organism>
<keyword evidence="12" id="KW-1185">Reference proteome</keyword>
<keyword evidence="8" id="KW-0547">Nucleotide-binding</keyword>
<evidence type="ECO:0000259" key="10">
    <source>
        <dbReference type="Pfam" id="PF20266"/>
    </source>
</evidence>
<dbReference type="GO" id="GO:0005525">
    <property type="term" value="F:GTP binding"/>
    <property type="evidence" value="ECO:0007669"/>
    <property type="project" value="UniProtKB-KW"/>
</dbReference>
<dbReference type="SMART" id="SM01265">
    <property type="entry name" value="Mab-21"/>
    <property type="match status" value="1"/>
</dbReference>
<keyword evidence="5" id="KW-0548">Nucleotidyltransferase</keyword>
<evidence type="ECO:0000256" key="8">
    <source>
        <dbReference type="ARBA" id="ARBA00023134"/>
    </source>
</evidence>
<dbReference type="PANTHER" id="PTHR10656">
    <property type="entry name" value="CELL FATE DETERMINING PROTEIN MAB21-RELATED"/>
    <property type="match status" value="1"/>
</dbReference>
<comment type="cofactor">
    <cofactor evidence="1">
        <name>Mn(2+)</name>
        <dbReference type="ChEBI" id="CHEBI:29035"/>
    </cofactor>
</comment>
<comment type="similarity">
    <text evidence="3">Belongs to the mab-21 family.</text>
</comment>
<proteinExistence type="inferred from homology"/>
<dbReference type="InterPro" id="IPR024810">
    <property type="entry name" value="MAB21L/cGLR"/>
</dbReference>
<evidence type="ECO:0000256" key="9">
    <source>
        <dbReference type="ARBA" id="ARBA00023211"/>
    </source>
</evidence>
<dbReference type="InterPro" id="IPR046906">
    <property type="entry name" value="Mab-21_HhH/H2TH-like"/>
</dbReference>
<dbReference type="Pfam" id="PF20266">
    <property type="entry name" value="Mab-21_C"/>
    <property type="match status" value="1"/>
</dbReference>
<dbReference type="AlphaFoldDB" id="A0A6A4X7E8"/>
<sequence length="516" mass="59135">MPSKDGQKSSGSLRSADLYQILRAQLRGRNQKLKQRGFHELLAEEVAVSKIGEFYYGEKLFARPEDPKLRALADRYDMIPEQAFRMTGGPVETMKNPCRCADLTCLQIQGAHLSGSALEGSDVTFNGNPFEWSDIDVMLQLGPVEIDKDMKRNPTRSPDTIYVTKTSVPQKGFFLLHHVPLPSCSRHDPIPFSGHRLKKRLINTMKMNGFKKFRHTTNVRSLQNFTFEGPSVASTDQITSADMVICISFPHWPSQEFCSRKRHHKHPGGELVQLLCETPALLVPVGSADSSTKLHEWRLSFSRHEYLVYKALPRVLKDCLIVLKYANAVVNGPKAAIKGFLLKTSVLWLAELHSEDELNRKSFHDCLLMVLDFVYRRAEKGLPCYFWAEINLLGRCKPEDKEKIRQSVDRLKKHLEDAVRNIVAVFTRYDDSGVRDPRLPSRNYDDLRKFMFGNDATARRGEQDSETWMTEENMRKLFSSRAPLSTLHDKVLRTLSSPDKLKRCQEARKANRAKRW</sequence>
<evidence type="ECO:0000256" key="6">
    <source>
        <dbReference type="ARBA" id="ARBA00022723"/>
    </source>
</evidence>
<accession>A0A6A4X7E8</accession>
<evidence type="ECO:0000313" key="12">
    <source>
        <dbReference type="Proteomes" id="UP000440578"/>
    </source>
</evidence>
<name>A0A6A4X7E8_AMPAM</name>
<feature type="domain" description="Mab-21-like HhH/H2TH-like" evidence="10">
    <location>
        <begin position="316"/>
        <end position="409"/>
    </location>
</feature>
<reference evidence="11 12" key="1">
    <citation type="submission" date="2019-07" db="EMBL/GenBank/DDBJ databases">
        <title>Draft genome assembly of a fouling barnacle, Amphibalanus amphitrite (Darwin, 1854): The first reference genome for Thecostraca.</title>
        <authorList>
            <person name="Kim W."/>
        </authorList>
    </citation>
    <scope>NUCLEOTIDE SEQUENCE [LARGE SCALE GENOMIC DNA]</scope>
    <source>
        <strain evidence="11">SNU_AA5</strain>
        <tissue evidence="11">Soma without cirri and trophi</tissue>
    </source>
</reference>
<keyword evidence="9" id="KW-0464">Manganese</keyword>
<comment type="caution">
    <text evidence="11">The sequence shown here is derived from an EMBL/GenBank/DDBJ whole genome shotgun (WGS) entry which is preliminary data.</text>
</comment>